<dbReference type="EMBL" id="JACHXK010000008">
    <property type="protein sequence ID" value="MBB3111645.1"/>
    <property type="molecule type" value="Genomic_DNA"/>
</dbReference>
<name>A0A7W5AZI0_9BACL</name>
<proteinExistence type="predicted"/>
<organism evidence="1 2">
    <name type="scientific">Paenibacillus phyllosphaerae</name>
    <dbReference type="NCBI Taxonomy" id="274593"/>
    <lineage>
        <taxon>Bacteria</taxon>
        <taxon>Bacillati</taxon>
        <taxon>Bacillota</taxon>
        <taxon>Bacilli</taxon>
        <taxon>Bacillales</taxon>
        <taxon>Paenibacillaceae</taxon>
        <taxon>Paenibacillus</taxon>
    </lineage>
</organism>
<keyword evidence="2" id="KW-1185">Reference proteome</keyword>
<protein>
    <submittedName>
        <fullName evidence="1">Uncharacterized protein</fullName>
    </submittedName>
</protein>
<comment type="caution">
    <text evidence="1">The sequence shown here is derived from an EMBL/GenBank/DDBJ whole genome shotgun (WGS) entry which is preliminary data.</text>
</comment>
<accession>A0A7W5AZI0</accession>
<reference evidence="1 2" key="1">
    <citation type="submission" date="2020-08" db="EMBL/GenBank/DDBJ databases">
        <title>Genomic Encyclopedia of Type Strains, Phase III (KMG-III): the genomes of soil and plant-associated and newly described type strains.</title>
        <authorList>
            <person name="Whitman W."/>
        </authorList>
    </citation>
    <scope>NUCLEOTIDE SEQUENCE [LARGE SCALE GENOMIC DNA]</scope>
    <source>
        <strain evidence="1 2">CECT 5862</strain>
    </source>
</reference>
<evidence type="ECO:0000313" key="2">
    <source>
        <dbReference type="Proteomes" id="UP000570361"/>
    </source>
</evidence>
<dbReference type="RefSeq" id="WP_183601512.1">
    <property type="nucleotide sequence ID" value="NZ_JACHXK010000008.1"/>
</dbReference>
<sequence>MKRLPLEPLRSGRQWLTAGQLWYIQWVIKNMGVIQLKKSIHLFGLIMLAGLVLLSACSSVEEKPSATSTAETTASNYTVVEDKKFDNTEQKQVRVVTNEPNYEVVTKAVMNEFKNQNLDSMQLFIHAAASDGEAYGELKAHAFIAYTSKGVGQVGAEKPNTYKIMVAKTSTEEVTEQTVH</sequence>
<gene>
    <name evidence="1" type="ORF">FHS18_003713</name>
</gene>
<dbReference type="Proteomes" id="UP000570361">
    <property type="component" value="Unassembled WGS sequence"/>
</dbReference>
<dbReference type="AlphaFoldDB" id="A0A7W5AZI0"/>
<evidence type="ECO:0000313" key="1">
    <source>
        <dbReference type="EMBL" id="MBB3111645.1"/>
    </source>
</evidence>